<sequence length="156" mass="16645">MNKNTWLLFGALGIVAGGCVNSGKTPTLYGTSTSAAVTNANTSTAVLPFVVNEVSDDETYGYTAENPVRVGGGRTAGARNQLRYLNALKGPQGQPITYERQASCCAFRTRRAEVDNVGLLDVYKVSWAGKPTPVTLYINMYRGGKLMAPQGFTAAR</sequence>
<keyword evidence="2" id="KW-1185">Reference proteome</keyword>
<evidence type="ECO:0008006" key="3">
    <source>
        <dbReference type="Google" id="ProtNLM"/>
    </source>
</evidence>
<dbReference type="EMBL" id="FOXS01000001">
    <property type="protein sequence ID" value="SFP87466.1"/>
    <property type="molecule type" value="Genomic_DNA"/>
</dbReference>
<organism evidence="1 2">
    <name type="scientific">Hymenobacter arizonensis</name>
    <name type="common">Siccationidurans arizonensis</name>
    <dbReference type="NCBI Taxonomy" id="1227077"/>
    <lineage>
        <taxon>Bacteria</taxon>
        <taxon>Pseudomonadati</taxon>
        <taxon>Bacteroidota</taxon>
        <taxon>Cytophagia</taxon>
        <taxon>Cytophagales</taxon>
        <taxon>Hymenobacteraceae</taxon>
        <taxon>Hymenobacter</taxon>
    </lineage>
</organism>
<reference evidence="2" key="1">
    <citation type="submission" date="2016-10" db="EMBL/GenBank/DDBJ databases">
        <authorList>
            <person name="Varghese N."/>
            <person name="Submissions S."/>
        </authorList>
    </citation>
    <scope>NUCLEOTIDE SEQUENCE [LARGE SCALE GENOMIC DNA]</scope>
    <source>
        <strain evidence="2">OR362-8,ATCC BAA-1266,JCM 13504</strain>
    </source>
</reference>
<name>A0A1I5TYU5_HYMAR</name>
<dbReference type="STRING" id="1227077.SAMN04515668_0637"/>
<dbReference type="AlphaFoldDB" id="A0A1I5TYU5"/>
<protein>
    <recommendedName>
        <fullName evidence="3">2-dehydro-3-deoxyphosphooctonate aldolase</fullName>
    </recommendedName>
</protein>
<evidence type="ECO:0000313" key="1">
    <source>
        <dbReference type="EMBL" id="SFP87466.1"/>
    </source>
</evidence>
<gene>
    <name evidence="1" type="ORF">SAMN04515668_0637</name>
</gene>
<dbReference type="PROSITE" id="PS51257">
    <property type="entry name" value="PROKAR_LIPOPROTEIN"/>
    <property type="match status" value="1"/>
</dbReference>
<evidence type="ECO:0000313" key="2">
    <source>
        <dbReference type="Proteomes" id="UP000199029"/>
    </source>
</evidence>
<accession>A0A1I5TYU5</accession>
<proteinExistence type="predicted"/>
<dbReference type="Proteomes" id="UP000199029">
    <property type="component" value="Unassembled WGS sequence"/>
</dbReference>